<dbReference type="STRING" id="229203.SAMN05444338_1242"/>
<keyword evidence="2" id="KW-1185">Reference proteome</keyword>
<name>A0A1H3GKY0_9FLAO</name>
<organism evidence="1 2">
    <name type="scientific">Flavobacterium degerlachei</name>
    <dbReference type="NCBI Taxonomy" id="229203"/>
    <lineage>
        <taxon>Bacteria</taxon>
        <taxon>Pseudomonadati</taxon>
        <taxon>Bacteroidota</taxon>
        <taxon>Flavobacteriia</taxon>
        <taxon>Flavobacteriales</taxon>
        <taxon>Flavobacteriaceae</taxon>
        <taxon>Flavobacterium</taxon>
    </lineage>
</organism>
<accession>A0A1H3GKY0</accession>
<protein>
    <submittedName>
        <fullName evidence="1">Uncharacterized protein</fullName>
    </submittedName>
</protein>
<reference evidence="2" key="1">
    <citation type="submission" date="2016-10" db="EMBL/GenBank/DDBJ databases">
        <authorList>
            <person name="Varghese N."/>
            <person name="Submissions S."/>
        </authorList>
    </citation>
    <scope>NUCLEOTIDE SEQUENCE [LARGE SCALE GENOMIC DNA]</scope>
    <source>
        <strain evidence="2">DSM 15718</strain>
    </source>
</reference>
<dbReference type="Proteomes" id="UP000198569">
    <property type="component" value="Unassembled WGS sequence"/>
</dbReference>
<dbReference type="OrthoDB" id="709503at2"/>
<sequence>MKPNKKGQVAKFHTPLTDENPNQIYVVLDIIEDEIRPRAEIKALNTGLAFPPINTVLLNDLEVVEVDTSDLIGHNVTINKFDYSQVTGKVISVNEQKISLNLTTGINGVETNVWLTIQDKNGTEHTGSLFVN</sequence>
<dbReference type="EMBL" id="FNMV01000024">
    <property type="protein sequence ID" value="SDY03757.1"/>
    <property type="molecule type" value="Genomic_DNA"/>
</dbReference>
<dbReference type="RefSeq" id="WP_091435249.1">
    <property type="nucleotide sequence ID" value="NZ_FNMV01000024.1"/>
</dbReference>
<gene>
    <name evidence="1" type="ORF">SAMN05444338_1242</name>
</gene>
<evidence type="ECO:0000313" key="2">
    <source>
        <dbReference type="Proteomes" id="UP000198569"/>
    </source>
</evidence>
<proteinExistence type="predicted"/>
<dbReference type="AlphaFoldDB" id="A0A1H3GKY0"/>
<evidence type="ECO:0000313" key="1">
    <source>
        <dbReference type="EMBL" id="SDY03757.1"/>
    </source>
</evidence>